<proteinExistence type="predicted"/>
<sequence length="100" mass="11821">MDKNIHWYELCFFGDEDTESEKYDSNKACSYVIKTEIPPVIDDMIALKILFGEPREQWERELIENCTCVMEISEDDAQSFDVEGLTKRVESEYGVYYTRQ</sequence>
<dbReference type="EMBL" id="QRHZ01000001">
    <property type="protein sequence ID" value="RHG19983.1"/>
    <property type="molecule type" value="Genomic_DNA"/>
</dbReference>
<accession>A0A414SK64</accession>
<comment type="caution">
    <text evidence="1">The sequence shown here is derived from an EMBL/GenBank/DDBJ whole genome shotgun (WGS) entry which is preliminary data.</text>
</comment>
<evidence type="ECO:0000313" key="2">
    <source>
        <dbReference type="Proteomes" id="UP000284220"/>
    </source>
</evidence>
<evidence type="ECO:0000313" key="1">
    <source>
        <dbReference type="EMBL" id="RHG19983.1"/>
    </source>
</evidence>
<dbReference type="AlphaFoldDB" id="A0A414SK64"/>
<dbReference type="Proteomes" id="UP000284220">
    <property type="component" value="Unassembled WGS sequence"/>
</dbReference>
<organism evidence="1 2">
    <name type="scientific">Blautia obeum</name>
    <dbReference type="NCBI Taxonomy" id="40520"/>
    <lineage>
        <taxon>Bacteria</taxon>
        <taxon>Bacillati</taxon>
        <taxon>Bacillota</taxon>
        <taxon>Clostridia</taxon>
        <taxon>Lachnospirales</taxon>
        <taxon>Lachnospiraceae</taxon>
        <taxon>Blautia</taxon>
    </lineage>
</organism>
<reference evidence="1 2" key="1">
    <citation type="submission" date="2018-08" db="EMBL/GenBank/DDBJ databases">
        <title>A genome reference for cultivated species of the human gut microbiota.</title>
        <authorList>
            <person name="Zou Y."/>
            <person name="Xue W."/>
            <person name="Luo G."/>
        </authorList>
    </citation>
    <scope>NUCLEOTIDE SEQUENCE [LARGE SCALE GENOMIC DNA]</scope>
    <source>
        <strain evidence="1 2">AM22-9LB</strain>
    </source>
</reference>
<dbReference type="RefSeq" id="WP_118197305.1">
    <property type="nucleotide sequence ID" value="NZ_QRHZ01000001.1"/>
</dbReference>
<name>A0A414SK64_9FIRM</name>
<protein>
    <submittedName>
        <fullName evidence="1">Uncharacterized protein</fullName>
    </submittedName>
</protein>
<gene>
    <name evidence="1" type="ORF">DW272_01910</name>
</gene>